<evidence type="ECO:0000313" key="1">
    <source>
        <dbReference type="EMBL" id="GAG54463.1"/>
    </source>
</evidence>
<feature type="non-terminal residue" evidence="1">
    <location>
        <position position="1"/>
    </location>
</feature>
<name>X0Z1V6_9ZZZZ</name>
<proteinExistence type="predicted"/>
<feature type="non-terminal residue" evidence="1">
    <location>
        <position position="289"/>
    </location>
</feature>
<protein>
    <submittedName>
        <fullName evidence="1">Uncharacterized protein</fullName>
    </submittedName>
</protein>
<comment type="caution">
    <text evidence="1">The sequence shown here is derived from an EMBL/GenBank/DDBJ whole genome shotgun (WGS) entry which is preliminary data.</text>
</comment>
<sequence length="289" mass="33753">LWDDLEKWSREEKHEELGRFVTRIRGGYRYVGLPRSQTVLSDHERKHLPNLFDEAGLDPTNAPSPELIPKILRKYGQNILENRTFKLLDSTQNEDIVLRKALIEVVLDELEEWDGTVVEISTEEGQPRLQVNTGLRLCIRLDLIAGQVSVYVRFKTSRIFPEDGLNFSRRDEERVWFCREAYQGWSTPLADISTDSNEKLDGSSLDWDRGNLFIDSENHWRAKLRGTEVRLFRLGGIDGLPDWVETQKLERGREFLIAFSQRLEDRIREWGEECCNYFKQERVSGLPIG</sequence>
<dbReference type="AlphaFoldDB" id="X0Z1V6"/>
<dbReference type="EMBL" id="BART01004539">
    <property type="protein sequence ID" value="GAG54463.1"/>
    <property type="molecule type" value="Genomic_DNA"/>
</dbReference>
<gene>
    <name evidence="1" type="ORF">S01H4_11311</name>
</gene>
<accession>X0Z1V6</accession>
<reference evidence="1" key="1">
    <citation type="journal article" date="2014" name="Front. Microbiol.">
        <title>High frequency of phylogenetically diverse reductive dehalogenase-homologous genes in deep subseafloor sedimentary metagenomes.</title>
        <authorList>
            <person name="Kawai M."/>
            <person name="Futagami T."/>
            <person name="Toyoda A."/>
            <person name="Takaki Y."/>
            <person name="Nishi S."/>
            <person name="Hori S."/>
            <person name="Arai W."/>
            <person name="Tsubouchi T."/>
            <person name="Morono Y."/>
            <person name="Uchiyama I."/>
            <person name="Ito T."/>
            <person name="Fujiyama A."/>
            <person name="Inagaki F."/>
            <person name="Takami H."/>
        </authorList>
    </citation>
    <scope>NUCLEOTIDE SEQUENCE</scope>
    <source>
        <strain evidence="1">Expedition CK06-06</strain>
    </source>
</reference>
<organism evidence="1">
    <name type="scientific">marine sediment metagenome</name>
    <dbReference type="NCBI Taxonomy" id="412755"/>
    <lineage>
        <taxon>unclassified sequences</taxon>
        <taxon>metagenomes</taxon>
        <taxon>ecological metagenomes</taxon>
    </lineage>
</organism>